<keyword evidence="4" id="KW-0479">Metal-binding</keyword>
<dbReference type="Gene3D" id="1.10.10.10">
    <property type="entry name" value="Winged helix-like DNA-binding domain superfamily/Winged helix DNA-binding domain"/>
    <property type="match status" value="1"/>
</dbReference>
<evidence type="ECO:0000256" key="2">
    <source>
        <dbReference type="ARBA" id="ARBA00006759"/>
    </source>
</evidence>
<dbReference type="InterPro" id="IPR036866">
    <property type="entry name" value="RibonucZ/Hydroxyglut_hydro"/>
</dbReference>
<dbReference type="SMART" id="SM00849">
    <property type="entry name" value="Lactamase_B"/>
    <property type="match status" value="1"/>
</dbReference>
<dbReference type="InterPro" id="IPR036388">
    <property type="entry name" value="WH-like_DNA-bd_sf"/>
</dbReference>
<dbReference type="Proteomes" id="UP000054567">
    <property type="component" value="Unassembled WGS sequence"/>
</dbReference>
<dbReference type="PANTHER" id="PTHR23131">
    <property type="entry name" value="ENDORIBONUCLEASE LACTB2"/>
    <property type="match status" value="1"/>
</dbReference>
<dbReference type="FunFam" id="1.10.10.10:FF:000328">
    <property type="entry name" value="Lactamase beta 2"/>
    <property type="match status" value="1"/>
</dbReference>
<protein>
    <recommendedName>
        <fullName evidence="3">Lactamase-like protein nscB</fullName>
    </recommendedName>
    <alternativeName>
        <fullName evidence="7">Neosartoricin B biosynthesis protein B</fullName>
    </alternativeName>
</protein>
<feature type="domain" description="Metallo-beta-lactamase" evidence="8">
    <location>
        <begin position="33"/>
        <end position="187"/>
    </location>
</feature>
<sequence length="293" mass="32338">MAVQLISIPEVERLSASVIRILAGNPGKFTLQGTNTYLVGRGPQRLLIDTGEGKPSWIAALKSVLAAERATVSQALLTHWHHDHIGGVADLSRLCPKVKIYKHQPDGGQEDIHDGQVFKVEGATLTAFYTPGHASDHMAFVLEEENAMFTADNVLGHGTAVFENLGVYLTSLEKMSARGTKTGYPGHGPIIEDCKTKIAEYIKHRQQRENEILRVLEYGSLEASPMPESSERKPSSWTPMELVKAIYQNVPENLHLPAAYGVSQVLLKLEDDGRVIHDRKSDKWTLISVRSTL</sequence>
<dbReference type="InterPro" id="IPR001279">
    <property type="entry name" value="Metallo-B-lactamas"/>
</dbReference>
<dbReference type="InterPro" id="IPR047921">
    <property type="entry name" value="LACTB2-like_MBL-fold"/>
</dbReference>
<evidence type="ECO:0000313" key="9">
    <source>
        <dbReference type="EMBL" id="KMM64740.1"/>
    </source>
</evidence>
<dbReference type="InterPro" id="IPR050662">
    <property type="entry name" value="Sec-metab_biosynth-thioest"/>
</dbReference>
<dbReference type="Pfam" id="PF17778">
    <property type="entry name" value="WHD_BLACT"/>
    <property type="match status" value="1"/>
</dbReference>
<evidence type="ECO:0000256" key="6">
    <source>
        <dbReference type="ARBA" id="ARBA00022833"/>
    </source>
</evidence>
<evidence type="ECO:0000259" key="8">
    <source>
        <dbReference type="SMART" id="SM00849"/>
    </source>
</evidence>
<reference evidence="10" key="3">
    <citation type="journal article" date="2010" name="Genome Res.">
        <title>Population genomic sequencing of Coccidioides fungi reveals recent hybridization and transposon control.</title>
        <authorList>
            <person name="Neafsey D.E."/>
            <person name="Barker B.M."/>
            <person name="Sharpton T.J."/>
            <person name="Stajich J.E."/>
            <person name="Park D.J."/>
            <person name="Whiston E."/>
            <person name="Hung C.-Y."/>
            <person name="McMahan C."/>
            <person name="White J."/>
            <person name="Sykes S."/>
            <person name="Heiman D."/>
            <person name="Young S."/>
            <person name="Zeng Q."/>
            <person name="Abouelleil A."/>
            <person name="Aftuck L."/>
            <person name="Bessette D."/>
            <person name="Brown A."/>
            <person name="FitzGerald M."/>
            <person name="Lui A."/>
            <person name="Macdonald J.P."/>
            <person name="Priest M."/>
            <person name="Orbach M.J."/>
            <person name="Galgiani J.N."/>
            <person name="Kirkland T.N."/>
            <person name="Cole G.T."/>
            <person name="Birren B.W."/>
            <person name="Henn M.R."/>
            <person name="Taylor J.W."/>
            <person name="Rounsley S.D."/>
        </authorList>
    </citation>
    <scope>NUCLEOTIDE SEQUENCE [LARGE SCALE GENOMIC DNA]</scope>
    <source>
        <strain evidence="10">RMSCC 3488</strain>
    </source>
</reference>
<dbReference type="CDD" id="cd07722">
    <property type="entry name" value="LACTB2-like_MBL-fold"/>
    <property type="match status" value="1"/>
</dbReference>
<evidence type="ECO:0000256" key="7">
    <source>
        <dbReference type="ARBA" id="ARBA00033382"/>
    </source>
</evidence>
<dbReference type="AlphaFoldDB" id="A0A0J6F636"/>
<dbReference type="SUPFAM" id="SSF56281">
    <property type="entry name" value="Metallo-hydrolase/oxidoreductase"/>
    <property type="match status" value="1"/>
</dbReference>
<proteinExistence type="inferred from homology"/>
<dbReference type="InterPro" id="IPR041516">
    <property type="entry name" value="LACTB2_WH"/>
</dbReference>
<organism evidence="9 10">
    <name type="scientific">Coccidioides posadasii RMSCC 3488</name>
    <dbReference type="NCBI Taxonomy" id="454284"/>
    <lineage>
        <taxon>Eukaryota</taxon>
        <taxon>Fungi</taxon>
        <taxon>Dikarya</taxon>
        <taxon>Ascomycota</taxon>
        <taxon>Pezizomycotina</taxon>
        <taxon>Eurotiomycetes</taxon>
        <taxon>Eurotiomycetidae</taxon>
        <taxon>Onygenales</taxon>
        <taxon>Onygenaceae</taxon>
        <taxon>Coccidioides</taxon>
    </lineage>
</organism>
<evidence type="ECO:0000313" key="10">
    <source>
        <dbReference type="Proteomes" id="UP000054567"/>
    </source>
</evidence>
<dbReference type="GO" id="GO:0016787">
    <property type="term" value="F:hydrolase activity"/>
    <property type="evidence" value="ECO:0007669"/>
    <property type="project" value="UniProtKB-KW"/>
</dbReference>
<dbReference type="Pfam" id="PF00753">
    <property type="entry name" value="Lactamase_B"/>
    <property type="match status" value="1"/>
</dbReference>
<accession>A0A0J6F636</accession>
<evidence type="ECO:0000256" key="3">
    <source>
        <dbReference type="ARBA" id="ARBA00018739"/>
    </source>
</evidence>
<dbReference type="OrthoDB" id="17458at2759"/>
<dbReference type="GO" id="GO:0044550">
    <property type="term" value="P:secondary metabolite biosynthetic process"/>
    <property type="evidence" value="ECO:0007669"/>
    <property type="project" value="UniProtKB-ARBA"/>
</dbReference>
<gene>
    <name evidence="9" type="ORF">CPAG_01092</name>
</gene>
<dbReference type="Gene3D" id="3.60.15.10">
    <property type="entry name" value="Ribonuclease Z/Hydroxyacylglutathione hydrolase-like"/>
    <property type="match status" value="1"/>
</dbReference>
<comment type="similarity">
    <text evidence="2">Belongs to the metallo-beta-lactamase superfamily. Glyoxalase II family.</text>
</comment>
<keyword evidence="5" id="KW-0378">Hydrolase</keyword>
<comment type="cofactor">
    <cofactor evidence="1">
        <name>Zn(2+)</name>
        <dbReference type="ChEBI" id="CHEBI:29105"/>
    </cofactor>
</comment>
<dbReference type="VEuPathDB" id="FungiDB:CPAG_01092"/>
<dbReference type="FunFam" id="3.60.15.10:FF:000041">
    <property type="entry name" value="Metallo-beta-lactamase domain protein"/>
    <property type="match status" value="1"/>
</dbReference>
<evidence type="ECO:0000256" key="5">
    <source>
        <dbReference type="ARBA" id="ARBA00022801"/>
    </source>
</evidence>
<evidence type="ECO:0000256" key="4">
    <source>
        <dbReference type="ARBA" id="ARBA00022723"/>
    </source>
</evidence>
<name>A0A0J6F636_COCPO</name>
<keyword evidence="6" id="KW-0862">Zinc</keyword>
<reference evidence="9 10" key="1">
    <citation type="submission" date="2007-06" db="EMBL/GenBank/DDBJ databases">
        <title>The Genome Sequence of Coccidioides posadasii RMSCC_3488.</title>
        <authorList>
            <consortium name="Coccidioides Genome Resources Consortium"/>
            <consortium name="The Broad Institute Genome Sequencing Platform"/>
            <person name="Henn M.R."/>
            <person name="Sykes S."/>
            <person name="Young S."/>
            <person name="Jaffe D."/>
            <person name="Berlin A."/>
            <person name="Alvarez P."/>
            <person name="Butler J."/>
            <person name="Gnerre S."/>
            <person name="Grabherr M."/>
            <person name="Mauceli E."/>
            <person name="Brockman W."/>
            <person name="Kodira C."/>
            <person name="Alvarado L."/>
            <person name="Zeng Q."/>
            <person name="Crawford M."/>
            <person name="Antoine C."/>
            <person name="Devon K."/>
            <person name="Galgiani J."/>
            <person name="Orsborn K."/>
            <person name="Lewis M.L."/>
            <person name="Nusbaum C."/>
            <person name="Galagan J."/>
            <person name="Birren B."/>
        </authorList>
    </citation>
    <scope>NUCLEOTIDE SEQUENCE [LARGE SCALE GENOMIC DNA]</scope>
    <source>
        <strain evidence="9 10">RMSCC 3488</strain>
    </source>
</reference>
<dbReference type="PANTHER" id="PTHR23131:SF0">
    <property type="entry name" value="ENDORIBONUCLEASE LACTB2"/>
    <property type="match status" value="1"/>
</dbReference>
<reference evidence="10" key="2">
    <citation type="journal article" date="2009" name="Genome Res.">
        <title>Comparative genomic analyses of the human fungal pathogens Coccidioides and their relatives.</title>
        <authorList>
            <person name="Sharpton T.J."/>
            <person name="Stajich J.E."/>
            <person name="Rounsley S.D."/>
            <person name="Gardner M.J."/>
            <person name="Wortman J.R."/>
            <person name="Jordar V.S."/>
            <person name="Maiti R."/>
            <person name="Kodira C.D."/>
            <person name="Neafsey D.E."/>
            <person name="Zeng Q."/>
            <person name="Hung C.-Y."/>
            <person name="McMahan C."/>
            <person name="Muszewska A."/>
            <person name="Grynberg M."/>
            <person name="Mandel M.A."/>
            <person name="Kellner E.M."/>
            <person name="Barker B.M."/>
            <person name="Galgiani J.N."/>
            <person name="Orbach M.J."/>
            <person name="Kirkland T.N."/>
            <person name="Cole G.T."/>
            <person name="Henn M.R."/>
            <person name="Birren B.W."/>
            <person name="Taylor J.W."/>
        </authorList>
    </citation>
    <scope>NUCLEOTIDE SEQUENCE [LARGE SCALE GENOMIC DNA]</scope>
    <source>
        <strain evidence="10">RMSCC 3488</strain>
    </source>
</reference>
<evidence type="ECO:0000256" key="1">
    <source>
        <dbReference type="ARBA" id="ARBA00001947"/>
    </source>
</evidence>
<dbReference type="EMBL" id="DS268109">
    <property type="protein sequence ID" value="KMM64740.1"/>
    <property type="molecule type" value="Genomic_DNA"/>
</dbReference>
<dbReference type="GO" id="GO:0046872">
    <property type="term" value="F:metal ion binding"/>
    <property type="evidence" value="ECO:0007669"/>
    <property type="project" value="UniProtKB-KW"/>
</dbReference>